<dbReference type="AlphaFoldDB" id="A0A644YEV5"/>
<sequence length="107" mass="12921">MDILIDLDRFLHQLQRAVFALIEGNDRVRMEFLLRYSLLLRQRMEFAEEHMRLERDQRIEFQVEGFEILLDDLPVEIIQIDEADFADGIPHVFHHFRGARLQETEIQ</sequence>
<reference evidence="1" key="1">
    <citation type="submission" date="2019-08" db="EMBL/GenBank/DDBJ databases">
        <authorList>
            <person name="Kucharzyk K."/>
            <person name="Murdoch R.W."/>
            <person name="Higgins S."/>
            <person name="Loffler F."/>
        </authorList>
    </citation>
    <scope>NUCLEOTIDE SEQUENCE</scope>
</reference>
<protein>
    <submittedName>
        <fullName evidence="1">Uncharacterized protein</fullName>
    </submittedName>
</protein>
<dbReference type="EMBL" id="VSSQ01004818">
    <property type="protein sequence ID" value="MPM26757.1"/>
    <property type="molecule type" value="Genomic_DNA"/>
</dbReference>
<proteinExistence type="predicted"/>
<organism evidence="1">
    <name type="scientific">bioreactor metagenome</name>
    <dbReference type="NCBI Taxonomy" id="1076179"/>
    <lineage>
        <taxon>unclassified sequences</taxon>
        <taxon>metagenomes</taxon>
        <taxon>ecological metagenomes</taxon>
    </lineage>
</organism>
<evidence type="ECO:0000313" key="1">
    <source>
        <dbReference type="EMBL" id="MPM26757.1"/>
    </source>
</evidence>
<comment type="caution">
    <text evidence="1">The sequence shown here is derived from an EMBL/GenBank/DDBJ whole genome shotgun (WGS) entry which is preliminary data.</text>
</comment>
<gene>
    <name evidence="1" type="ORF">SDC9_73262</name>
</gene>
<name>A0A644YEV5_9ZZZZ</name>
<accession>A0A644YEV5</accession>